<dbReference type="Pfam" id="PF05065">
    <property type="entry name" value="Phage_capsid"/>
    <property type="match status" value="1"/>
</dbReference>
<dbReference type="SUPFAM" id="SSF56563">
    <property type="entry name" value="Major capsid protein gp5"/>
    <property type="match status" value="1"/>
</dbReference>
<dbReference type="AlphaFoldDB" id="A0A3D3R6M5"/>
<comment type="subcellular location">
    <subcellularLocation>
        <location evidence="1">Virion</location>
    </subcellularLocation>
</comment>
<evidence type="ECO:0000313" key="3">
    <source>
        <dbReference type="EMBL" id="HCO24511.1"/>
    </source>
</evidence>
<accession>A0A3D3R6M5</accession>
<reference evidence="3 4" key="1">
    <citation type="journal article" date="2018" name="Nat. Biotechnol.">
        <title>A standardized bacterial taxonomy based on genome phylogeny substantially revises the tree of life.</title>
        <authorList>
            <person name="Parks D.H."/>
            <person name="Chuvochina M."/>
            <person name="Waite D.W."/>
            <person name="Rinke C."/>
            <person name="Skarshewski A."/>
            <person name="Chaumeil P.A."/>
            <person name="Hugenholtz P."/>
        </authorList>
    </citation>
    <scope>NUCLEOTIDE SEQUENCE [LARGE SCALE GENOMIC DNA]</scope>
    <source>
        <strain evidence="3">UBA9375</strain>
    </source>
</reference>
<dbReference type="InterPro" id="IPR024455">
    <property type="entry name" value="Phage_capsid"/>
</dbReference>
<name>A0A3D3R6M5_9PLAN</name>
<protein>
    <submittedName>
        <fullName evidence="3">Phage major capsid protein</fullName>
    </submittedName>
</protein>
<proteinExistence type="predicted"/>
<organism evidence="3 4">
    <name type="scientific">Gimesia maris</name>
    <dbReference type="NCBI Taxonomy" id="122"/>
    <lineage>
        <taxon>Bacteria</taxon>
        <taxon>Pseudomonadati</taxon>
        <taxon>Planctomycetota</taxon>
        <taxon>Planctomycetia</taxon>
        <taxon>Planctomycetales</taxon>
        <taxon>Planctomycetaceae</taxon>
        <taxon>Gimesia</taxon>
    </lineage>
</organism>
<evidence type="ECO:0000256" key="1">
    <source>
        <dbReference type="ARBA" id="ARBA00004328"/>
    </source>
</evidence>
<sequence>MSETLEEKVKSLSSNIENLTKSVDQLNVPDMSGIHRDDQGRLAGYWESENSQTDNQAYKKTYSGQRGRVFPSGYKPFSEFQSFGEFIRCGFKDRSEVIAKTKKSWGLCKSIQGMSEIVGADGGIAVLPEFHQEILTRIYANDIFSRTDHYRVAGNNMTFPTDSETSRMDGSRSGGLRAYWVGEGDPLTGSSPKLGETTLKLNKLAVLVYLTEELINDNGMALESYVNKKVTEEMEFMLGDSIFNGNGVGKPLGVMQSSARVTVSKESGQAANTILAENILQMWSRLKASSRMNSAWFINQDTEPQLHQMSLGVSTAGGQLVYMPPAGLSGASYATLMGRPVIPTEFNETLGTEGDILLASLDDYITISKGGIEQAESMHVEFLTDQLALRFIMRIDGKPWETQPLTPYKGTATQSSFVTLATRA</sequence>
<evidence type="ECO:0000313" key="4">
    <source>
        <dbReference type="Proteomes" id="UP000263642"/>
    </source>
</evidence>
<dbReference type="NCBIfam" id="TIGR01554">
    <property type="entry name" value="major_cap_HK97"/>
    <property type="match status" value="1"/>
</dbReference>
<dbReference type="InterPro" id="IPR054612">
    <property type="entry name" value="Phage_capsid-like_C"/>
</dbReference>
<dbReference type="Proteomes" id="UP000263642">
    <property type="component" value="Unassembled WGS sequence"/>
</dbReference>
<comment type="caution">
    <text evidence="3">The sequence shown here is derived from an EMBL/GenBank/DDBJ whole genome shotgun (WGS) entry which is preliminary data.</text>
</comment>
<dbReference type="EMBL" id="DQAY01000099">
    <property type="protein sequence ID" value="HCO24511.1"/>
    <property type="molecule type" value="Genomic_DNA"/>
</dbReference>
<feature type="domain" description="Phage capsid-like C-terminal" evidence="2">
    <location>
        <begin position="122"/>
        <end position="409"/>
    </location>
</feature>
<gene>
    <name evidence="3" type="ORF">DIT97_16310</name>
</gene>
<dbReference type="Gene3D" id="3.30.2400.10">
    <property type="entry name" value="Major capsid protein gp5"/>
    <property type="match status" value="1"/>
</dbReference>
<evidence type="ECO:0000259" key="2">
    <source>
        <dbReference type="Pfam" id="PF05065"/>
    </source>
</evidence>